<dbReference type="Proteomes" id="UP000805193">
    <property type="component" value="Unassembled WGS sequence"/>
</dbReference>
<protein>
    <submittedName>
        <fullName evidence="1">Uncharacterized protein</fullName>
    </submittedName>
</protein>
<gene>
    <name evidence="1" type="ORF">HPB47_022875</name>
</gene>
<keyword evidence="2" id="KW-1185">Reference proteome</keyword>
<accession>A0AC60QAH4</accession>
<reference evidence="1 2" key="1">
    <citation type="journal article" date="2020" name="Cell">
        <title>Large-Scale Comparative Analyses of Tick Genomes Elucidate Their Genetic Diversity and Vector Capacities.</title>
        <authorList>
            <consortium name="Tick Genome and Microbiome Consortium (TIGMIC)"/>
            <person name="Jia N."/>
            <person name="Wang J."/>
            <person name="Shi W."/>
            <person name="Du L."/>
            <person name="Sun Y."/>
            <person name="Zhan W."/>
            <person name="Jiang J.F."/>
            <person name="Wang Q."/>
            <person name="Zhang B."/>
            <person name="Ji P."/>
            <person name="Bell-Sakyi L."/>
            <person name="Cui X.M."/>
            <person name="Yuan T.T."/>
            <person name="Jiang B.G."/>
            <person name="Yang W.F."/>
            <person name="Lam T.T."/>
            <person name="Chang Q.C."/>
            <person name="Ding S.J."/>
            <person name="Wang X.J."/>
            <person name="Zhu J.G."/>
            <person name="Ruan X.D."/>
            <person name="Zhao L."/>
            <person name="Wei J.T."/>
            <person name="Ye R.Z."/>
            <person name="Que T.C."/>
            <person name="Du C.H."/>
            <person name="Zhou Y.H."/>
            <person name="Cheng J.X."/>
            <person name="Dai P.F."/>
            <person name="Guo W.B."/>
            <person name="Han X.H."/>
            <person name="Huang E.J."/>
            <person name="Li L.F."/>
            <person name="Wei W."/>
            <person name="Gao Y.C."/>
            <person name="Liu J.Z."/>
            <person name="Shao H.Z."/>
            <person name="Wang X."/>
            <person name="Wang C.C."/>
            <person name="Yang T.C."/>
            <person name="Huo Q.B."/>
            <person name="Li W."/>
            <person name="Chen H.Y."/>
            <person name="Chen S.E."/>
            <person name="Zhou L.G."/>
            <person name="Ni X.B."/>
            <person name="Tian J.H."/>
            <person name="Sheng Y."/>
            <person name="Liu T."/>
            <person name="Pan Y.S."/>
            <person name="Xia L.Y."/>
            <person name="Li J."/>
            <person name="Zhao F."/>
            <person name="Cao W.C."/>
        </authorList>
    </citation>
    <scope>NUCLEOTIDE SEQUENCE [LARGE SCALE GENOMIC DNA]</scope>
    <source>
        <strain evidence="1">Iper-2018</strain>
    </source>
</reference>
<sequence length="119" mass="13024">MVVHLIIEQRSADPRGCTLKSNALGATLLHQCRRCPSHPTLLQCLSGGGGGPSPPSKGAGGVPVYTCELCGQSMTHAYSMQRHRKQHMTEPKSFACEVCGRRYNRRDNLLVHVRTHFAA</sequence>
<dbReference type="EMBL" id="JABSTQ010009341">
    <property type="protein sequence ID" value="KAG0430238.1"/>
    <property type="molecule type" value="Genomic_DNA"/>
</dbReference>
<evidence type="ECO:0000313" key="2">
    <source>
        <dbReference type="Proteomes" id="UP000805193"/>
    </source>
</evidence>
<proteinExistence type="predicted"/>
<evidence type="ECO:0000313" key="1">
    <source>
        <dbReference type="EMBL" id="KAG0430238.1"/>
    </source>
</evidence>
<comment type="caution">
    <text evidence="1">The sequence shown here is derived from an EMBL/GenBank/DDBJ whole genome shotgun (WGS) entry which is preliminary data.</text>
</comment>
<name>A0AC60QAH4_IXOPE</name>
<organism evidence="1 2">
    <name type="scientific">Ixodes persulcatus</name>
    <name type="common">Taiga tick</name>
    <dbReference type="NCBI Taxonomy" id="34615"/>
    <lineage>
        <taxon>Eukaryota</taxon>
        <taxon>Metazoa</taxon>
        <taxon>Ecdysozoa</taxon>
        <taxon>Arthropoda</taxon>
        <taxon>Chelicerata</taxon>
        <taxon>Arachnida</taxon>
        <taxon>Acari</taxon>
        <taxon>Parasitiformes</taxon>
        <taxon>Ixodida</taxon>
        <taxon>Ixodoidea</taxon>
        <taxon>Ixodidae</taxon>
        <taxon>Ixodinae</taxon>
        <taxon>Ixodes</taxon>
    </lineage>
</organism>